<name>A0A7U6JJT3_9GAMM</name>
<keyword evidence="2" id="KW-1185">Reference proteome</keyword>
<protein>
    <submittedName>
        <fullName evidence="1">Lipopolysaccharide kinase</fullName>
    </submittedName>
</protein>
<dbReference type="EMBL" id="AP012273">
    <property type="protein sequence ID" value="BAO45698.1"/>
    <property type="molecule type" value="Genomic_DNA"/>
</dbReference>
<dbReference type="PIRSF" id="PIRSF026326">
    <property type="entry name" value="InaA"/>
    <property type="match status" value="1"/>
</dbReference>
<keyword evidence="1" id="KW-0808">Transferase</keyword>
<dbReference type="GO" id="GO:0016301">
    <property type="term" value="F:kinase activity"/>
    <property type="evidence" value="ECO:0007669"/>
    <property type="project" value="UniProtKB-KW"/>
</dbReference>
<dbReference type="KEGG" id="tbn:TBH_C2797"/>
<dbReference type="Pfam" id="PF06293">
    <property type="entry name" value="Kdo"/>
    <property type="match status" value="1"/>
</dbReference>
<dbReference type="SUPFAM" id="SSF56112">
    <property type="entry name" value="Protein kinase-like (PK-like)"/>
    <property type="match status" value="1"/>
</dbReference>
<sequence>MTEYMAPGWEKIFAHNGLNDFADFWNLEADWFEPPNYRRGGWSGASRLVLADPDGGEQAVFLKRQENHTRKTWRNPVAGEPTFRGEARNLRFLNSHDIAAPQLVYYAEYRSPKGWQVVLATRELTGYVPLDELVDRWRQQGWQKFHEQRQRIIPNMAELIRRLHSYNLVHGALHAKHIFIHPEKAQACLIDLEKMRRRLRRRQAMVRDLDTCNRRTFNLSRTDRLRFLLRYLQKDRFDRSARDLWQELAALEKRKNARL</sequence>
<gene>
    <name evidence="1" type="ORF">TBH_C2797</name>
</gene>
<dbReference type="InterPro" id="IPR027023">
    <property type="entry name" value="Put_LipoPS_kinase_InaA"/>
</dbReference>
<dbReference type="InterPro" id="IPR011009">
    <property type="entry name" value="Kinase-like_dom_sf"/>
</dbReference>
<keyword evidence="1" id="KW-0418">Kinase</keyword>
<organism evidence="1 2">
    <name type="scientific">Thiolapillus brandeum</name>
    <dbReference type="NCBI Taxonomy" id="1076588"/>
    <lineage>
        <taxon>Bacteria</taxon>
        <taxon>Pseudomonadati</taxon>
        <taxon>Pseudomonadota</taxon>
        <taxon>Gammaproteobacteria</taxon>
        <taxon>Chromatiales</taxon>
        <taxon>Sedimenticolaceae</taxon>
        <taxon>Thiolapillus</taxon>
    </lineage>
</organism>
<proteinExistence type="predicted"/>
<dbReference type="RefSeq" id="WP_052470230.1">
    <property type="nucleotide sequence ID" value="NZ_AP012273.1"/>
</dbReference>
<dbReference type="AlphaFoldDB" id="A0A7U6JJT3"/>
<dbReference type="Gene3D" id="1.10.510.10">
    <property type="entry name" value="Transferase(Phosphotransferase) domain 1"/>
    <property type="match status" value="1"/>
</dbReference>
<dbReference type="Proteomes" id="UP000031631">
    <property type="component" value="Chromosome"/>
</dbReference>
<evidence type="ECO:0000313" key="1">
    <source>
        <dbReference type="EMBL" id="BAO45698.1"/>
    </source>
</evidence>
<accession>A0A7U6JJT3</accession>
<reference evidence="1 2" key="1">
    <citation type="journal article" date="2014" name="PLoS ONE">
        <title>Physiological and genomic features of a novel sulfur-oxidizing gammaproteobacterium belonging to a previously uncultivated symbiotic lineage isolated from a hydrothermal vent.</title>
        <authorList>
            <person name="Nunoura T."/>
            <person name="Takaki Y."/>
            <person name="Kazama H."/>
            <person name="Kakuta J."/>
            <person name="Shimamura S."/>
            <person name="Makita H."/>
            <person name="Hirai M."/>
            <person name="Miyazaki M."/>
            <person name="Takai K."/>
        </authorList>
    </citation>
    <scope>NUCLEOTIDE SEQUENCE [LARGE SCALE GENOMIC DNA]</scope>
    <source>
        <strain evidence="1 2">Hiromi1</strain>
    </source>
</reference>
<evidence type="ECO:0000313" key="2">
    <source>
        <dbReference type="Proteomes" id="UP000031631"/>
    </source>
</evidence>